<keyword evidence="3 5" id="KW-1133">Transmembrane helix</keyword>
<comment type="subcellular location">
    <subcellularLocation>
        <location evidence="1">Membrane</location>
        <topology evidence="1">Multi-pass membrane protein</topology>
    </subcellularLocation>
</comment>
<evidence type="ECO:0000313" key="7">
    <source>
        <dbReference type="Proteomes" id="UP000230638"/>
    </source>
</evidence>
<dbReference type="Proteomes" id="UP000230638">
    <property type="component" value="Unassembled WGS sequence"/>
</dbReference>
<dbReference type="PANTHER" id="PTHR16950">
    <property type="entry name" value="ZINC TRANSPORTER SLC39A7 HISTIDINE-RICH MEMBRANE PROTEIN KE4"/>
    <property type="match status" value="1"/>
</dbReference>
<comment type="caution">
    <text evidence="6">The sequence shown here is derived from an EMBL/GenBank/DDBJ whole genome shotgun (WGS) entry which is preliminary data.</text>
</comment>
<gene>
    <name evidence="6" type="ORF">COW88_01415</name>
</gene>
<dbReference type="GO" id="GO:0005385">
    <property type="term" value="F:zinc ion transmembrane transporter activity"/>
    <property type="evidence" value="ECO:0007669"/>
    <property type="project" value="TreeGrafter"/>
</dbReference>
<dbReference type="GO" id="GO:0006882">
    <property type="term" value="P:intracellular zinc ion homeostasis"/>
    <property type="evidence" value="ECO:0007669"/>
    <property type="project" value="TreeGrafter"/>
</dbReference>
<reference evidence="6 7" key="1">
    <citation type="submission" date="2017-09" db="EMBL/GenBank/DDBJ databases">
        <title>Depth-based differentiation of microbial function through sediment-hosted aquifers and enrichment of novel symbionts in the deep terrestrial subsurface.</title>
        <authorList>
            <person name="Probst A.J."/>
            <person name="Ladd B."/>
            <person name="Jarett J.K."/>
            <person name="Geller-Mcgrath D.E."/>
            <person name="Sieber C.M."/>
            <person name="Emerson J.B."/>
            <person name="Anantharaman K."/>
            <person name="Thomas B.C."/>
            <person name="Malmstrom R."/>
            <person name="Stieglmeier M."/>
            <person name="Klingl A."/>
            <person name="Woyke T."/>
            <person name="Ryan C.M."/>
            <person name="Banfield J.F."/>
        </authorList>
    </citation>
    <scope>NUCLEOTIDE SEQUENCE [LARGE SCALE GENOMIC DNA]</scope>
    <source>
        <strain evidence="6">CG22_combo_CG10-13_8_21_14_all_47_15</strain>
    </source>
</reference>
<dbReference type="EMBL" id="PCTL01000016">
    <property type="protein sequence ID" value="PIP73579.1"/>
    <property type="molecule type" value="Genomic_DNA"/>
</dbReference>
<keyword evidence="2 5" id="KW-0812">Transmembrane</keyword>
<feature type="transmembrane region" description="Helical" evidence="5">
    <location>
        <begin position="236"/>
        <end position="259"/>
    </location>
</feature>
<accession>A0A2H0CV31</accession>
<feature type="transmembrane region" description="Helical" evidence="5">
    <location>
        <begin position="68"/>
        <end position="87"/>
    </location>
</feature>
<feature type="transmembrane region" description="Helical" evidence="5">
    <location>
        <begin position="205"/>
        <end position="224"/>
    </location>
</feature>
<dbReference type="InterPro" id="IPR003689">
    <property type="entry name" value="ZIP"/>
</dbReference>
<proteinExistence type="predicted"/>
<organism evidence="6 7">
    <name type="scientific">Candidatus Lloydbacteria bacterium CG22_combo_CG10-13_8_21_14_all_47_15</name>
    <dbReference type="NCBI Taxonomy" id="1974635"/>
    <lineage>
        <taxon>Bacteria</taxon>
        <taxon>Candidatus Lloydiibacteriota</taxon>
    </lineage>
</organism>
<feature type="transmembrane region" description="Helical" evidence="5">
    <location>
        <begin position="179"/>
        <end position="199"/>
    </location>
</feature>
<feature type="transmembrane region" description="Helical" evidence="5">
    <location>
        <begin position="32"/>
        <end position="56"/>
    </location>
</feature>
<dbReference type="PANTHER" id="PTHR16950:SF16">
    <property type="entry name" value="ZINC TRANSPORTER ZIP13"/>
    <property type="match status" value="1"/>
</dbReference>
<keyword evidence="4 5" id="KW-0472">Membrane</keyword>
<evidence type="ECO:0000256" key="3">
    <source>
        <dbReference type="ARBA" id="ARBA00022989"/>
    </source>
</evidence>
<evidence type="ECO:0000256" key="2">
    <source>
        <dbReference type="ARBA" id="ARBA00022692"/>
    </source>
</evidence>
<evidence type="ECO:0000256" key="4">
    <source>
        <dbReference type="ARBA" id="ARBA00023136"/>
    </source>
</evidence>
<name>A0A2H0CV31_9BACT</name>
<evidence type="ECO:0000313" key="6">
    <source>
        <dbReference type="EMBL" id="PIP73579.1"/>
    </source>
</evidence>
<evidence type="ECO:0000256" key="5">
    <source>
        <dbReference type="SAM" id="Phobius"/>
    </source>
</evidence>
<sequence>MTAYLYAFGSVFAVSLVSLIGLFALSSRTRFFAALVPILVALAVGGLLGDAFIHLIPEAFKTSVNETATALYIIGGMLVFFTLEKFLHWHHSHANEEIAHYYEKENCEPHRRAHPLGKLVLISDGVHNLLDGIIIGGSFMVSIEVGFATTMAVLLHEIPQEIGDFGILVHAGFSRVKALFLNFLSALLAVIGVGLALFVGGASESFIGIITPLTAGGFIYIAAADLIPELHKTKKVALSFAQFFAVVIGIALMALLVFFE</sequence>
<protein>
    <submittedName>
        <fullName evidence="6">ZIP family metal transporter</fullName>
    </submittedName>
</protein>
<feature type="transmembrane region" description="Helical" evidence="5">
    <location>
        <begin position="6"/>
        <end position="25"/>
    </location>
</feature>
<dbReference type="AlphaFoldDB" id="A0A2H0CV31"/>
<evidence type="ECO:0000256" key="1">
    <source>
        <dbReference type="ARBA" id="ARBA00004141"/>
    </source>
</evidence>
<dbReference type="Pfam" id="PF02535">
    <property type="entry name" value="Zip"/>
    <property type="match status" value="1"/>
</dbReference>
<dbReference type="GO" id="GO:0016020">
    <property type="term" value="C:membrane"/>
    <property type="evidence" value="ECO:0007669"/>
    <property type="project" value="UniProtKB-SubCell"/>
</dbReference>